<dbReference type="Proteomes" id="UP000564496">
    <property type="component" value="Unassembled WGS sequence"/>
</dbReference>
<dbReference type="EMBL" id="JACBZR010000001">
    <property type="protein sequence ID" value="NYI78735.1"/>
    <property type="molecule type" value="Genomic_DNA"/>
</dbReference>
<dbReference type="RefSeq" id="WP_179659048.1">
    <property type="nucleotide sequence ID" value="NZ_JACBZR010000001.1"/>
</dbReference>
<dbReference type="AlphaFoldDB" id="A0A7Z0DNP1"/>
<gene>
    <name evidence="1" type="ORF">BJ988_003383</name>
</gene>
<sequence>MSDDEPISAHVYRIRRSLMGVWTVFRYACSCGCTIGGFGSREEAEAAAEEHIATEQKAGRERS</sequence>
<accession>A0A7Z0DNP1</accession>
<reference evidence="1 2" key="1">
    <citation type="submission" date="2020-07" db="EMBL/GenBank/DDBJ databases">
        <title>Sequencing the genomes of 1000 actinobacteria strains.</title>
        <authorList>
            <person name="Klenk H.-P."/>
        </authorList>
    </citation>
    <scope>NUCLEOTIDE SEQUENCE [LARGE SCALE GENOMIC DNA]</scope>
    <source>
        <strain evidence="1 2">DSM 26487</strain>
    </source>
</reference>
<evidence type="ECO:0000313" key="1">
    <source>
        <dbReference type="EMBL" id="NYI78735.1"/>
    </source>
</evidence>
<keyword evidence="2" id="KW-1185">Reference proteome</keyword>
<comment type="caution">
    <text evidence="1">The sequence shown here is derived from an EMBL/GenBank/DDBJ whole genome shotgun (WGS) entry which is preliminary data.</text>
</comment>
<organism evidence="1 2">
    <name type="scientific">Nocardioides panzhihuensis</name>
    <dbReference type="NCBI Taxonomy" id="860243"/>
    <lineage>
        <taxon>Bacteria</taxon>
        <taxon>Bacillati</taxon>
        <taxon>Actinomycetota</taxon>
        <taxon>Actinomycetes</taxon>
        <taxon>Propionibacteriales</taxon>
        <taxon>Nocardioidaceae</taxon>
        <taxon>Nocardioides</taxon>
    </lineage>
</organism>
<protein>
    <submittedName>
        <fullName evidence="1">Uncharacterized protein</fullName>
    </submittedName>
</protein>
<proteinExistence type="predicted"/>
<name>A0A7Z0DNP1_9ACTN</name>
<evidence type="ECO:0000313" key="2">
    <source>
        <dbReference type="Proteomes" id="UP000564496"/>
    </source>
</evidence>